<comment type="caution">
    <text evidence="15">The sequence shown here is derived from an EMBL/GenBank/DDBJ whole genome shotgun (WGS) entry which is preliminary data.</text>
</comment>
<dbReference type="InterPro" id="IPR003029">
    <property type="entry name" value="S1_domain"/>
</dbReference>
<dbReference type="CDD" id="cd05684">
    <property type="entry name" value="S1_DHX8_helicase"/>
    <property type="match status" value="1"/>
</dbReference>
<dbReference type="OrthoDB" id="10253254at2759"/>
<dbReference type="InterPro" id="IPR044762">
    <property type="entry name" value="DHX8/Prp22_DEXHc"/>
</dbReference>
<dbReference type="InterPro" id="IPR012340">
    <property type="entry name" value="NA-bd_OB-fold"/>
</dbReference>
<keyword evidence="9" id="KW-0539">Nucleus</keyword>
<dbReference type="AlphaFoldDB" id="A0A261Y6L1"/>
<dbReference type="InterPro" id="IPR049588">
    <property type="entry name" value="DHX8_GH2-like"/>
</dbReference>
<keyword evidence="5" id="KW-0378">Hydrolase</keyword>
<dbReference type="SMART" id="SM00316">
    <property type="entry name" value="S1"/>
    <property type="match status" value="1"/>
</dbReference>
<dbReference type="InterPro" id="IPR001650">
    <property type="entry name" value="Helicase_C-like"/>
</dbReference>
<dbReference type="InterPro" id="IPR011545">
    <property type="entry name" value="DEAD/DEAH_box_helicase_dom"/>
</dbReference>
<dbReference type="PROSITE" id="PS51192">
    <property type="entry name" value="HELICASE_ATP_BIND_1"/>
    <property type="match status" value="1"/>
</dbReference>
<dbReference type="Pfam" id="PF00270">
    <property type="entry name" value="DEAD"/>
    <property type="match status" value="1"/>
</dbReference>
<dbReference type="FunFam" id="2.40.50.140:FF:000061">
    <property type="entry name" value="ATP-dependent RNA helicase DHX8"/>
    <property type="match status" value="1"/>
</dbReference>
<evidence type="ECO:0000256" key="4">
    <source>
        <dbReference type="ARBA" id="ARBA00022741"/>
    </source>
</evidence>
<dbReference type="Pfam" id="PF00271">
    <property type="entry name" value="Helicase_C"/>
    <property type="match status" value="1"/>
</dbReference>
<evidence type="ECO:0000259" key="13">
    <source>
        <dbReference type="PROSITE" id="PS51192"/>
    </source>
</evidence>
<feature type="domain" description="S1 motif" evidence="12">
    <location>
        <begin position="208"/>
        <end position="279"/>
    </location>
</feature>
<dbReference type="InterPro" id="IPR014001">
    <property type="entry name" value="Helicase_ATP-bd"/>
</dbReference>
<dbReference type="PANTHER" id="PTHR18934">
    <property type="entry name" value="ATP-DEPENDENT RNA HELICASE"/>
    <property type="match status" value="1"/>
</dbReference>
<dbReference type="GO" id="GO:0003724">
    <property type="term" value="F:RNA helicase activity"/>
    <property type="evidence" value="ECO:0007669"/>
    <property type="project" value="UniProtKB-EC"/>
</dbReference>
<feature type="region of interest" description="Disordered" evidence="11">
    <location>
        <begin position="131"/>
        <end position="200"/>
    </location>
</feature>
<dbReference type="SUPFAM" id="SSF50249">
    <property type="entry name" value="Nucleic acid-binding proteins"/>
    <property type="match status" value="1"/>
</dbReference>
<dbReference type="PANTHER" id="PTHR18934:SF85">
    <property type="entry name" value="ATP-DEPENDENT RNA HELICASE DHX8"/>
    <property type="match status" value="1"/>
</dbReference>
<keyword evidence="6" id="KW-0347">Helicase</keyword>
<dbReference type="FunFam" id="3.40.50.300:FF:000191">
    <property type="entry name" value="Pre-mRNA-splicing factor ATP-dependent RNA helicase"/>
    <property type="match status" value="1"/>
</dbReference>
<dbReference type="Pfam" id="PF07717">
    <property type="entry name" value="OB_NTP_bind"/>
    <property type="match status" value="1"/>
</dbReference>
<dbReference type="PROSITE" id="PS00690">
    <property type="entry name" value="DEAH_ATP_HELICASE"/>
    <property type="match status" value="1"/>
</dbReference>
<comment type="subcellular location">
    <subcellularLocation>
        <location evidence="1">Nucleus</location>
    </subcellularLocation>
</comment>
<evidence type="ECO:0000256" key="1">
    <source>
        <dbReference type="ARBA" id="ARBA00004123"/>
    </source>
</evidence>
<evidence type="ECO:0000256" key="11">
    <source>
        <dbReference type="SAM" id="MobiDB-lite"/>
    </source>
</evidence>
<dbReference type="GO" id="GO:0000390">
    <property type="term" value="P:spliceosomal complex disassembly"/>
    <property type="evidence" value="ECO:0007669"/>
    <property type="project" value="TreeGrafter"/>
</dbReference>
<keyword evidence="4" id="KW-0547">Nucleotide-binding</keyword>
<dbReference type="CDD" id="cd18791">
    <property type="entry name" value="SF2_C_RHA"/>
    <property type="match status" value="1"/>
</dbReference>
<reference evidence="15 16" key="1">
    <citation type="journal article" date="2017" name="Mycologia">
        <title>Bifiguratus adelaidae, gen. et sp. nov., a new member of Mucoromycotina in endophytic and soil-dwelling habitats.</title>
        <authorList>
            <person name="Torres-Cruz T.J."/>
            <person name="Billingsley Tobias T.L."/>
            <person name="Almatruk M."/>
            <person name="Hesse C."/>
            <person name="Kuske C.R."/>
            <person name="Desiro A."/>
            <person name="Benucci G.M."/>
            <person name="Bonito G."/>
            <person name="Stajich J.E."/>
            <person name="Dunlap C."/>
            <person name="Arnold A.E."/>
            <person name="Porras-Alfaro A."/>
        </authorList>
    </citation>
    <scope>NUCLEOTIDE SEQUENCE [LARGE SCALE GENOMIC DNA]</scope>
    <source>
        <strain evidence="15 16">AZ0501</strain>
    </source>
</reference>
<evidence type="ECO:0000256" key="3">
    <source>
        <dbReference type="ARBA" id="ARBA00022664"/>
    </source>
</evidence>
<dbReference type="FunFam" id="1.20.120.1080:FF:000001">
    <property type="entry name" value="Pre-mRNA-splicing factor ATP-dependent RNA helicase"/>
    <property type="match status" value="1"/>
</dbReference>
<dbReference type="PROSITE" id="PS50126">
    <property type="entry name" value="S1"/>
    <property type="match status" value="1"/>
</dbReference>
<dbReference type="SMART" id="SM00847">
    <property type="entry name" value="HA2"/>
    <property type="match status" value="1"/>
</dbReference>
<dbReference type="InterPro" id="IPR007502">
    <property type="entry name" value="Helicase-assoc_dom"/>
</dbReference>
<sequence>MGTLEELERLSLVNKVVNELNNHTGMSDKTLAEYLIYLHEEAGSLPNFKKSLNEKAPDFSDSFIESLDRLIRTMTTKSNGATQNGGTVMHSDDKAAKFPALAIPDDPNWKQKRQEDMKVADDLMSQLEGLEEKNVSKKHGMNGRDRDHDRRGHHDNYGNGYHDRSRRRSRSQSPQRDRGRSPRRYDERDGRVGERQSRSGIDDQPLIYKIYRGKVTSMKQFGVFVDLEGIRGRNQGLVPISMIQQGGRIDHPSDVVHRNQPVFVKIMSMGSKGLSLSMKDVDQATGKDLSPHLRIKSAEELERDRSKMDLINRNSSLVPIVEDDAPRGKRKRLSSPERWEIKQLIASGVLNPSEYPDLDEDTGVLNNVETEEELDIEVREEEPSFLRGQTKRSLQLSPVKVIKVPDGSMNRAALAGAALSKERRELRQQEVNQELDEATKDVNKPWLDPMAAPGGRQFAQDLRGAAASTRNQQEPEWKKATFNKAVSYGRITNLSIQEQRESLPIFKLRQQLIQAVAENQCLVVVGDTGSGKTTQMTQYLAEEGYANRGKIGCTQPRRVAAMSVAKRVAEEVGCRVGQEVGYTIRFEDCTSPETRIKYMTDGMLLRECLIDENLSSYSVIILDEAHERTMNTDVMFGLLKRVIPKRPDLKVIVTSATLDADKFATYFFKCPIFTIPGRTYPVDILYTKEPESDYMDAALITVMQIHLSEPPGDVLLFLTGQEEIDTAAEILFERMKALGPDVPELIILPVYSALPSEMQSRIFEPAPPGSRKVVIATNIAETSITIDGIYYVVDPGFVKQNTWDAKLGMDSLVVVPISQAAAKQRAGRAGRTGPGKCYRLYTEAAYVNEMLPNPVPEIQRMNLAMMALTMKAMGINKLLEFDFMDPPPENNLITALEQLYALQALDDEGLLTRLGRKMAEFPLDPPLSKMLILSVDLGCSEEILTIVAMLNAQNIFHRPKDKQSQADSKKAKFHQPEGDHLTLLTVYNAWKASRFSNTWCFENFVQPRSLKRAQDVRKQLLGIMDRYRHDIVSCGRNYNKVCRALCGGYFRNAAKKDPQEGYKTILEGTPVYIHPSSALFNKNPEWVIYHEIVFTSKEYMREVTAVEPKWLVEAAPTFFKVADANKISKRKRMEKIEPLYNRYEKPDEWRLSSMKRGGRVSQTFG</sequence>
<evidence type="ECO:0000256" key="8">
    <source>
        <dbReference type="ARBA" id="ARBA00023187"/>
    </source>
</evidence>
<dbReference type="PROSITE" id="PS51194">
    <property type="entry name" value="HELICASE_CTER"/>
    <property type="match status" value="1"/>
</dbReference>
<dbReference type="CDD" id="cd17971">
    <property type="entry name" value="DEXHc_DHX8"/>
    <property type="match status" value="1"/>
</dbReference>
<keyword evidence="16" id="KW-1185">Reference proteome</keyword>
<keyword evidence="3" id="KW-0507">mRNA processing</keyword>
<name>A0A261Y6L1_9FUNG</name>
<proteinExistence type="predicted"/>
<dbReference type="Pfam" id="PF21010">
    <property type="entry name" value="HA2_C"/>
    <property type="match status" value="1"/>
</dbReference>
<evidence type="ECO:0000313" key="15">
    <source>
        <dbReference type="EMBL" id="OZJ06242.1"/>
    </source>
</evidence>
<dbReference type="Gene3D" id="2.40.50.140">
    <property type="entry name" value="Nucleic acid-binding proteins"/>
    <property type="match status" value="1"/>
</dbReference>
<evidence type="ECO:0000256" key="10">
    <source>
        <dbReference type="ARBA" id="ARBA00047984"/>
    </source>
</evidence>
<dbReference type="InterPro" id="IPR002464">
    <property type="entry name" value="DNA/RNA_helicase_DEAH_CS"/>
</dbReference>
<comment type="catalytic activity">
    <reaction evidence="10">
        <text>ATP + H2O = ADP + phosphate + H(+)</text>
        <dbReference type="Rhea" id="RHEA:13065"/>
        <dbReference type="ChEBI" id="CHEBI:15377"/>
        <dbReference type="ChEBI" id="CHEBI:15378"/>
        <dbReference type="ChEBI" id="CHEBI:30616"/>
        <dbReference type="ChEBI" id="CHEBI:43474"/>
        <dbReference type="ChEBI" id="CHEBI:456216"/>
        <dbReference type="EC" id="3.6.4.13"/>
    </reaction>
</comment>
<feature type="compositionally biased region" description="Basic and acidic residues" evidence="11">
    <location>
        <begin position="175"/>
        <end position="200"/>
    </location>
</feature>
<dbReference type="GO" id="GO:0003723">
    <property type="term" value="F:RNA binding"/>
    <property type="evidence" value="ECO:0007669"/>
    <property type="project" value="TreeGrafter"/>
</dbReference>
<dbReference type="InterPro" id="IPR049621">
    <property type="entry name" value="S1_DHX8_helicase"/>
</dbReference>
<protein>
    <recommendedName>
        <fullName evidence="2">RNA helicase</fullName>
        <ecNumber evidence="2">3.6.4.13</ecNumber>
    </recommendedName>
</protein>
<evidence type="ECO:0000313" key="16">
    <source>
        <dbReference type="Proteomes" id="UP000242875"/>
    </source>
</evidence>
<dbReference type="GO" id="GO:0071013">
    <property type="term" value="C:catalytic step 2 spliceosome"/>
    <property type="evidence" value="ECO:0007669"/>
    <property type="project" value="TreeGrafter"/>
</dbReference>
<dbReference type="Pfam" id="PF04408">
    <property type="entry name" value="WHD_HA2"/>
    <property type="match status" value="1"/>
</dbReference>
<dbReference type="EMBL" id="MVBO01000005">
    <property type="protein sequence ID" value="OZJ06242.1"/>
    <property type="molecule type" value="Genomic_DNA"/>
</dbReference>
<dbReference type="Pfam" id="PF00575">
    <property type="entry name" value="S1"/>
    <property type="match status" value="1"/>
</dbReference>
<evidence type="ECO:0000256" key="6">
    <source>
        <dbReference type="ARBA" id="ARBA00022806"/>
    </source>
</evidence>
<dbReference type="SUPFAM" id="SSF52540">
    <property type="entry name" value="P-loop containing nucleoside triphosphate hydrolases"/>
    <property type="match status" value="1"/>
</dbReference>
<dbReference type="GO" id="GO:0005524">
    <property type="term" value="F:ATP binding"/>
    <property type="evidence" value="ECO:0007669"/>
    <property type="project" value="UniProtKB-KW"/>
</dbReference>
<evidence type="ECO:0000256" key="5">
    <source>
        <dbReference type="ARBA" id="ARBA00022801"/>
    </source>
</evidence>
<evidence type="ECO:0000259" key="12">
    <source>
        <dbReference type="PROSITE" id="PS50126"/>
    </source>
</evidence>
<evidence type="ECO:0000259" key="14">
    <source>
        <dbReference type="PROSITE" id="PS51194"/>
    </source>
</evidence>
<feature type="compositionally biased region" description="Basic and acidic residues" evidence="11">
    <location>
        <begin position="142"/>
        <end position="156"/>
    </location>
</feature>
<dbReference type="FunFam" id="3.40.50.300:FF:000101">
    <property type="entry name" value="Pre-mRNA-splicing factor ATP-dependent RNA helicase"/>
    <property type="match status" value="1"/>
</dbReference>
<keyword evidence="7" id="KW-0067">ATP-binding</keyword>
<keyword evidence="8" id="KW-0508">mRNA splicing</keyword>
<dbReference type="CDD" id="cd21691">
    <property type="entry name" value="GH2-like_DHX8"/>
    <property type="match status" value="1"/>
</dbReference>
<dbReference type="InterPro" id="IPR027417">
    <property type="entry name" value="P-loop_NTPase"/>
</dbReference>
<feature type="domain" description="Helicase C-terminal" evidence="14">
    <location>
        <begin position="681"/>
        <end position="874"/>
    </location>
</feature>
<dbReference type="SMART" id="SM00490">
    <property type="entry name" value="HELICc"/>
    <property type="match status" value="1"/>
</dbReference>
<dbReference type="InterPro" id="IPR011709">
    <property type="entry name" value="DEAD-box_helicase_OB_fold"/>
</dbReference>
<evidence type="ECO:0000256" key="9">
    <source>
        <dbReference type="ARBA" id="ARBA00023242"/>
    </source>
</evidence>
<dbReference type="GO" id="GO:0016787">
    <property type="term" value="F:hydrolase activity"/>
    <property type="evidence" value="ECO:0007669"/>
    <property type="project" value="UniProtKB-KW"/>
</dbReference>
<dbReference type="SMART" id="SM00487">
    <property type="entry name" value="DEXDc"/>
    <property type="match status" value="1"/>
</dbReference>
<dbReference type="EC" id="3.6.4.13" evidence="2"/>
<evidence type="ECO:0000256" key="2">
    <source>
        <dbReference type="ARBA" id="ARBA00012552"/>
    </source>
</evidence>
<accession>A0A261Y6L1</accession>
<gene>
    <name evidence="15" type="ORF">BZG36_00830</name>
</gene>
<dbReference type="Gene3D" id="1.20.120.1080">
    <property type="match status" value="1"/>
</dbReference>
<dbReference type="Proteomes" id="UP000242875">
    <property type="component" value="Unassembled WGS sequence"/>
</dbReference>
<feature type="domain" description="Helicase ATP-binding" evidence="13">
    <location>
        <begin position="513"/>
        <end position="676"/>
    </location>
</feature>
<dbReference type="Gene3D" id="3.40.50.300">
    <property type="entry name" value="P-loop containing nucleotide triphosphate hydrolases"/>
    <property type="match status" value="2"/>
</dbReference>
<dbReference type="GO" id="GO:0005684">
    <property type="term" value="C:U2-type spliceosomal complex"/>
    <property type="evidence" value="ECO:0007669"/>
    <property type="project" value="UniProtKB-ARBA"/>
</dbReference>
<organism evidence="15 16">
    <name type="scientific">Bifiguratus adelaidae</name>
    <dbReference type="NCBI Taxonomy" id="1938954"/>
    <lineage>
        <taxon>Eukaryota</taxon>
        <taxon>Fungi</taxon>
        <taxon>Fungi incertae sedis</taxon>
        <taxon>Mucoromycota</taxon>
        <taxon>Mucoromycotina</taxon>
        <taxon>Endogonomycetes</taxon>
        <taxon>Endogonales</taxon>
        <taxon>Endogonales incertae sedis</taxon>
        <taxon>Bifiguratus</taxon>
    </lineage>
</organism>
<evidence type="ECO:0000256" key="7">
    <source>
        <dbReference type="ARBA" id="ARBA00022840"/>
    </source>
</evidence>
<dbReference type="InterPro" id="IPR048333">
    <property type="entry name" value="HA2_WH"/>
</dbReference>